<dbReference type="AlphaFoldDB" id="A0A484L074"/>
<evidence type="ECO:0000256" key="4">
    <source>
        <dbReference type="ARBA" id="ARBA00023136"/>
    </source>
</evidence>
<feature type="compositionally biased region" description="Low complexity" evidence="5">
    <location>
        <begin position="100"/>
        <end position="112"/>
    </location>
</feature>
<dbReference type="InterPro" id="IPR006514">
    <property type="entry name" value="IRX15/GXM/AGM"/>
</dbReference>
<protein>
    <submittedName>
        <fullName evidence="6">Uncharacterized protein</fullName>
    </submittedName>
</protein>
<dbReference type="Proteomes" id="UP000595140">
    <property type="component" value="Unassembled WGS sequence"/>
</dbReference>
<accession>A0A484L074</accession>
<keyword evidence="2" id="KW-0812">Transmembrane</keyword>
<proteinExistence type="predicted"/>
<evidence type="ECO:0000313" key="6">
    <source>
        <dbReference type="EMBL" id="VFQ69939.1"/>
    </source>
</evidence>
<evidence type="ECO:0000313" key="7">
    <source>
        <dbReference type="Proteomes" id="UP000595140"/>
    </source>
</evidence>
<evidence type="ECO:0000256" key="3">
    <source>
        <dbReference type="ARBA" id="ARBA00022989"/>
    </source>
</evidence>
<keyword evidence="4" id="KW-0472">Membrane</keyword>
<keyword evidence="3" id="KW-1133">Transmembrane helix</keyword>
<organism evidence="6 7">
    <name type="scientific">Cuscuta campestris</name>
    <dbReference type="NCBI Taxonomy" id="132261"/>
    <lineage>
        <taxon>Eukaryota</taxon>
        <taxon>Viridiplantae</taxon>
        <taxon>Streptophyta</taxon>
        <taxon>Embryophyta</taxon>
        <taxon>Tracheophyta</taxon>
        <taxon>Spermatophyta</taxon>
        <taxon>Magnoliopsida</taxon>
        <taxon>eudicotyledons</taxon>
        <taxon>Gunneridae</taxon>
        <taxon>Pentapetalae</taxon>
        <taxon>asterids</taxon>
        <taxon>lamiids</taxon>
        <taxon>Solanales</taxon>
        <taxon>Convolvulaceae</taxon>
        <taxon>Cuscuteae</taxon>
        <taxon>Cuscuta</taxon>
        <taxon>Cuscuta subgen. Grammica</taxon>
        <taxon>Cuscuta sect. Cleistogrammica</taxon>
    </lineage>
</organism>
<comment type="subcellular location">
    <subcellularLocation>
        <location evidence="1">Golgi apparatus membrane</location>
        <topology evidence="1">Single-pass membrane protein</topology>
    </subcellularLocation>
</comment>
<gene>
    <name evidence="6" type="ORF">CCAM_LOCUS11715</name>
</gene>
<dbReference type="Pfam" id="PF21729">
    <property type="entry name" value="IRX15_IRX15L_GXM"/>
    <property type="match status" value="1"/>
</dbReference>
<dbReference type="GO" id="GO:0000139">
    <property type="term" value="C:Golgi membrane"/>
    <property type="evidence" value="ECO:0007669"/>
    <property type="project" value="UniProtKB-SubCell"/>
</dbReference>
<evidence type="ECO:0000256" key="1">
    <source>
        <dbReference type="ARBA" id="ARBA00004194"/>
    </source>
</evidence>
<evidence type="ECO:0000256" key="5">
    <source>
        <dbReference type="SAM" id="MobiDB-lite"/>
    </source>
</evidence>
<reference evidence="6 7" key="1">
    <citation type="submission" date="2018-04" db="EMBL/GenBank/DDBJ databases">
        <authorList>
            <person name="Vogel A."/>
        </authorList>
    </citation>
    <scope>NUCLEOTIDE SEQUENCE [LARGE SCALE GENOMIC DNA]</scope>
</reference>
<feature type="region of interest" description="Disordered" evidence="5">
    <location>
        <begin position="88"/>
        <end position="112"/>
    </location>
</feature>
<dbReference type="EMBL" id="OOIL02000857">
    <property type="protein sequence ID" value="VFQ69939.1"/>
    <property type="molecule type" value="Genomic_DNA"/>
</dbReference>
<dbReference type="PANTHER" id="PTHR31444">
    <property type="entry name" value="OS11G0490100 PROTEIN"/>
    <property type="match status" value="1"/>
</dbReference>
<evidence type="ECO:0000256" key="2">
    <source>
        <dbReference type="ARBA" id="ARBA00022692"/>
    </source>
</evidence>
<keyword evidence="7" id="KW-1185">Reference proteome</keyword>
<dbReference type="GO" id="GO:0045492">
    <property type="term" value="P:xylan biosynthetic process"/>
    <property type="evidence" value="ECO:0007669"/>
    <property type="project" value="InterPro"/>
</dbReference>
<dbReference type="OrthoDB" id="1896682at2759"/>
<sequence length="153" mass="16725">MRVLERKSPCNFLVFGLGYDSLMWAALNQGGRTVFLEESDSWIDQIGSRFPSLQSYHVVYDTKVQRAWHDKDSCFQLHGYLEGWGTRGRGGGGRGRGRGRASNSGRGPVASPRAAHAAVAVVNSTHDPNFSDIALSLDHGRSVGNFPCFARLG</sequence>
<name>A0A484L074_9ASTE</name>